<evidence type="ECO:0000313" key="2">
    <source>
        <dbReference type="Proteomes" id="UP000094291"/>
    </source>
</evidence>
<dbReference type="RefSeq" id="WP_068999603.1">
    <property type="nucleotide sequence ID" value="NZ_MDTQ01000001.1"/>
</dbReference>
<dbReference type="AlphaFoldDB" id="A0A1E2VCA0"/>
<dbReference type="OrthoDB" id="9798454at2"/>
<reference evidence="1 2" key="1">
    <citation type="submission" date="2016-08" db="EMBL/GenBank/DDBJ databases">
        <authorList>
            <person name="Seilhamer J.J."/>
        </authorList>
    </citation>
    <scope>NUCLEOTIDE SEQUENCE [LARGE SCALE GENOMIC DNA]</scope>
    <source>
        <strain evidence="1 2">PH27A</strain>
    </source>
</reference>
<gene>
    <name evidence="1" type="ORF">BFW38_14880</name>
</gene>
<evidence type="ECO:0000313" key="1">
    <source>
        <dbReference type="EMBL" id="ODC04619.1"/>
    </source>
</evidence>
<comment type="caution">
    <text evidence="1">The sequence shown here is derived from an EMBL/GenBank/DDBJ whole genome shotgun (WGS) entry which is preliminary data.</text>
</comment>
<organism evidence="1 2">
    <name type="scientific">Terasakiispira papahanaumokuakeensis</name>
    <dbReference type="NCBI Taxonomy" id="197479"/>
    <lineage>
        <taxon>Bacteria</taxon>
        <taxon>Pseudomonadati</taxon>
        <taxon>Pseudomonadota</taxon>
        <taxon>Gammaproteobacteria</taxon>
        <taxon>Oceanospirillales</taxon>
        <taxon>Terasakiispira</taxon>
    </lineage>
</organism>
<sequence length="90" mass="10413">MLTTLRSPPKIRRYLTPDQALLLYPTEDSRPIIQNQFPAICQSLGQRLAHLWQDEPIPFRPQNQGDYDIPSLTLKEHIAPDQHGFSAHLR</sequence>
<dbReference type="Proteomes" id="UP000094291">
    <property type="component" value="Unassembled WGS sequence"/>
</dbReference>
<dbReference type="EMBL" id="MDTQ01000001">
    <property type="protein sequence ID" value="ODC04619.1"/>
    <property type="molecule type" value="Genomic_DNA"/>
</dbReference>
<keyword evidence="2" id="KW-1185">Reference proteome</keyword>
<protein>
    <submittedName>
        <fullName evidence="1">Uncharacterized protein</fullName>
    </submittedName>
</protein>
<accession>A0A1E2VCA0</accession>
<proteinExistence type="predicted"/>
<dbReference type="Gene3D" id="3.40.50.360">
    <property type="match status" value="1"/>
</dbReference>
<name>A0A1E2VCA0_9GAMM</name>
<dbReference type="InterPro" id="IPR029039">
    <property type="entry name" value="Flavoprotein-like_sf"/>
</dbReference>
<dbReference type="STRING" id="197479.BFW38_14880"/>